<evidence type="ECO:0000313" key="1">
    <source>
        <dbReference type="EMBL" id="KAJ9591004.1"/>
    </source>
</evidence>
<accession>A0AAD8A1W0</accession>
<dbReference type="EMBL" id="JASPKZ010004108">
    <property type="protein sequence ID" value="KAJ9591004.1"/>
    <property type="molecule type" value="Genomic_DNA"/>
</dbReference>
<sequence length="54" mass="6245">IVKGEKYEKRIENFVIKLGSSAISKFMVLRMAERIARRASSKNLKMELYGILLN</sequence>
<proteinExistence type="predicted"/>
<reference evidence="1" key="2">
    <citation type="submission" date="2023-05" db="EMBL/GenBank/DDBJ databases">
        <authorList>
            <person name="Fouks B."/>
        </authorList>
    </citation>
    <scope>NUCLEOTIDE SEQUENCE</scope>
    <source>
        <strain evidence="1">Stay&amp;Tobe</strain>
        <tissue evidence="1">Testes</tissue>
    </source>
</reference>
<name>A0AAD8A1W0_DIPPU</name>
<feature type="non-terminal residue" evidence="1">
    <location>
        <position position="1"/>
    </location>
</feature>
<dbReference type="AlphaFoldDB" id="A0AAD8A1W0"/>
<feature type="non-terminal residue" evidence="1">
    <location>
        <position position="54"/>
    </location>
</feature>
<comment type="caution">
    <text evidence="1">The sequence shown here is derived from an EMBL/GenBank/DDBJ whole genome shotgun (WGS) entry which is preliminary data.</text>
</comment>
<gene>
    <name evidence="1" type="ORF">L9F63_027788</name>
</gene>
<dbReference type="Proteomes" id="UP001233999">
    <property type="component" value="Unassembled WGS sequence"/>
</dbReference>
<protein>
    <submittedName>
        <fullName evidence="1">Uncharacterized protein</fullName>
    </submittedName>
</protein>
<evidence type="ECO:0000313" key="2">
    <source>
        <dbReference type="Proteomes" id="UP001233999"/>
    </source>
</evidence>
<reference evidence="1" key="1">
    <citation type="journal article" date="2023" name="IScience">
        <title>Live-bearing cockroach genome reveals convergent evolutionary mechanisms linked to viviparity in insects and beyond.</title>
        <authorList>
            <person name="Fouks B."/>
            <person name="Harrison M.C."/>
            <person name="Mikhailova A.A."/>
            <person name="Marchal E."/>
            <person name="English S."/>
            <person name="Carruthers M."/>
            <person name="Jennings E.C."/>
            <person name="Chiamaka E.L."/>
            <person name="Frigard R.A."/>
            <person name="Pippel M."/>
            <person name="Attardo G.M."/>
            <person name="Benoit J.B."/>
            <person name="Bornberg-Bauer E."/>
            <person name="Tobe S.S."/>
        </authorList>
    </citation>
    <scope>NUCLEOTIDE SEQUENCE</scope>
    <source>
        <strain evidence="1">Stay&amp;Tobe</strain>
    </source>
</reference>
<keyword evidence="2" id="KW-1185">Reference proteome</keyword>
<organism evidence="1 2">
    <name type="scientific">Diploptera punctata</name>
    <name type="common">Pacific beetle cockroach</name>
    <dbReference type="NCBI Taxonomy" id="6984"/>
    <lineage>
        <taxon>Eukaryota</taxon>
        <taxon>Metazoa</taxon>
        <taxon>Ecdysozoa</taxon>
        <taxon>Arthropoda</taxon>
        <taxon>Hexapoda</taxon>
        <taxon>Insecta</taxon>
        <taxon>Pterygota</taxon>
        <taxon>Neoptera</taxon>
        <taxon>Polyneoptera</taxon>
        <taxon>Dictyoptera</taxon>
        <taxon>Blattodea</taxon>
        <taxon>Blaberoidea</taxon>
        <taxon>Blaberidae</taxon>
        <taxon>Diplopterinae</taxon>
        <taxon>Diploptera</taxon>
    </lineage>
</organism>